<evidence type="ECO:0000259" key="4">
    <source>
        <dbReference type="Pfam" id="PF22435"/>
    </source>
</evidence>
<dbReference type="InterPro" id="IPR053888">
    <property type="entry name" value="MRM3-like_sub_bind"/>
</dbReference>
<dbReference type="Proteomes" id="UP001597097">
    <property type="component" value="Unassembled WGS sequence"/>
</dbReference>
<evidence type="ECO:0000313" key="5">
    <source>
        <dbReference type="EMBL" id="MFD1536700.1"/>
    </source>
</evidence>
<dbReference type="Pfam" id="PF22435">
    <property type="entry name" value="MRM3-like_sub_bind"/>
    <property type="match status" value="1"/>
</dbReference>
<dbReference type="GO" id="GO:0008168">
    <property type="term" value="F:methyltransferase activity"/>
    <property type="evidence" value="ECO:0007669"/>
    <property type="project" value="UniProtKB-KW"/>
</dbReference>
<feature type="domain" description="MRM3-like substrate binding" evidence="4">
    <location>
        <begin position="31"/>
        <end position="87"/>
    </location>
</feature>
<dbReference type="CDD" id="cd18095">
    <property type="entry name" value="SpoU-like_rRNA-MTase"/>
    <property type="match status" value="1"/>
</dbReference>
<gene>
    <name evidence="5" type="ORF">ACFSJ0_06630</name>
</gene>
<dbReference type="InterPro" id="IPR051259">
    <property type="entry name" value="rRNA_Methyltransferase"/>
</dbReference>
<evidence type="ECO:0000256" key="1">
    <source>
        <dbReference type="ARBA" id="ARBA00022603"/>
    </source>
</evidence>
<sequence length="270" mass="29027">MPDYVTDAADPRLTDYTRLRDVDLRKSLEAERGLFVAEGEKVIRRAIAAGYPIRSVLTTPRWLEPLADVLGDATVYVVSDETMLGVAGFQVHRGALASMERLPLPPVEEVLAGTSRVVVLEDLVDHSNVGAIFRCAAALGVEGIVLSPRCADPLYRRSVKVSMGAVFSIPYGRMDDWYGGLERIRTAGYTLLALTPDQRVTPIDKVKMGERAALLLGSEGDGLSSRWMREADESVCIPMSPAAMAAGVDSLNVVAAAAIACHSLTRVDGA</sequence>
<dbReference type="InterPro" id="IPR001537">
    <property type="entry name" value="SpoU_MeTrfase"/>
</dbReference>
<evidence type="ECO:0000313" key="6">
    <source>
        <dbReference type="Proteomes" id="UP001597097"/>
    </source>
</evidence>
<proteinExistence type="predicted"/>
<name>A0ABW4G2V0_9ACTN</name>
<dbReference type="Pfam" id="PF00588">
    <property type="entry name" value="SpoU_methylase"/>
    <property type="match status" value="1"/>
</dbReference>
<comment type="caution">
    <text evidence="5">The sequence shown here is derived from an EMBL/GenBank/DDBJ whole genome shotgun (WGS) entry which is preliminary data.</text>
</comment>
<dbReference type="RefSeq" id="WP_219530365.1">
    <property type="nucleotide sequence ID" value="NZ_JAHKRM010000008.1"/>
</dbReference>
<organism evidence="5 6">
    <name type="scientific">Nonomuraea guangzhouensis</name>
    <dbReference type="NCBI Taxonomy" id="1291555"/>
    <lineage>
        <taxon>Bacteria</taxon>
        <taxon>Bacillati</taxon>
        <taxon>Actinomycetota</taxon>
        <taxon>Actinomycetes</taxon>
        <taxon>Streptosporangiales</taxon>
        <taxon>Streptosporangiaceae</taxon>
        <taxon>Nonomuraea</taxon>
    </lineage>
</organism>
<keyword evidence="1 5" id="KW-0489">Methyltransferase</keyword>
<dbReference type="PANTHER" id="PTHR43191">
    <property type="entry name" value="RRNA METHYLTRANSFERASE 3"/>
    <property type="match status" value="1"/>
</dbReference>
<dbReference type="GO" id="GO:0032259">
    <property type="term" value="P:methylation"/>
    <property type="evidence" value="ECO:0007669"/>
    <property type="project" value="UniProtKB-KW"/>
</dbReference>
<protein>
    <submittedName>
        <fullName evidence="5">TrmH family RNA methyltransferase</fullName>
    </submittedName>
</protein>
<keyword evidence="6" id="KW-1185">Reference proteome</keyword>
<keyword evidence="2" id="KW-0808">Transferase</keyword>
<reference evidence="6" key="1">
    <citation type="journal article" date="2019" name="Int. J. Syst. Evol. Microbiol.">
        <title>The Global Catalogue of Microorganisms (GCM) 10K type strain sequencing project: providing services to taxonomists for standard genome sequencing and annotation.</title>
        <authorList>
            <consortium name="The Broad Institute Genomics Platform"/>
            <consortium name="The Broad Institute Genome Sequencing Center for Infectious Disease"/>
            <person name="Wu L."/>
            <person name="Ma J."/>
        </authorList>
    </citation>
    <scope>NUCLEOTIDE SEQUENCE [LARGE SCALE GENOMIC DNA]</scope>
    <source>
        <strain evidence="6">CGMCC 1.15399</strain>
    </source>
</reference>
<evidence type="ECO:0000259" key="3">
    <source>
        <dbReference type="Pfam" id="PF00588"/>
    </source>
</evidence>
<accession>A0ABW4G2V0</accession>
<dbReference type="EMBL" id="JBHUCM010000005">
    <property type="protein sequence ID" value="MFD1536700.1"/>
    <property type="molecule type" value="Genomic_DNA"/>
</dbReference>
<evidence type="ECO:0000256" key="2">
    <source>
        <dbReference type="ARBA" id="ARBA00022679"/>
    </source>
</evidence>
<feature type="domain" description="tRNA/rRNA methyltransferase SpoU type" evidence="3">
    <location>
        <begin position="117"/>
        <end position="262"/>
    </location>
</feature>
<dbReference type="PANTHER" id="PTHR43191:SF12">
    <property type="entry name" value="RRNA METHYLASE"/>
    <property type="match status" value="1"/>
</dbReference>